<dbReference type="InterPro" id="IPR055446">
    <property type="entry name" value="RecD2_N_OB"/>
</dbReference>
<protein>
    <recommendedName>
        <fullName evidence="3">ATP-dependent RecD2 DNA helicase</fullName>
        <ecNumber evidence="3">5.6.2.3</ecNumber>
    </recommendedName>
    <alternativeName>
        <fullName evidence="3">DNA 5'-3' helicase subunit RecD2</fullName>
    </alternativeName>
</protein>
<dbReference type="InterPro" id="IPR010994">
    <property type="entry name" value="RuvA_2-like"/>
</dbReference>
<comment type="catalytic activity">
    <reaction evidence="3">
        <text>ATP + H2O = ADP + phosphate + H(+)</text>
        <dbReference type="Rhea" id="RHEA:13065"/>
        <dbReference type="ChEBI" id="CHEBI:15377"/>
        <dbReference type="ChEBI" id="CHEBI:15378"/>
        <dbReference type="ChEBI" id="CHEBI:30616"/>
        <dbReference type="ChEBI" id="CHEBI:43474"/>
        <dbReference type="ChEBI" id="CHEBI:456216"/>
        <dbReference type="EC" id="5.6.2.3"/>
    </reaction>
</comment>
<evidence type="ECO:0000256" key="1">
    <source>
        <dbReference type="ARBA" id="ARBA00022741"/>
    </source>
</evidence>
<dbReference type="CDD" id="cd18809">
    <property type="entry name" value="SF1_C_RecD"/>
    <property type="match status" value="1"/>
</dbReference>
<organism evidence="5 6">
    <name type="scientific">Candidatus Caccousia avicola</name>
    <dbReference type="NCBI Taxonomy" id="2840721"/>
    <lineage>
        <taxon>Bacteria</taxon>
        <taxon>Bacillati</taxon>
        <taxon>Bacillota</taxon>
        <taxon>Clostridia</taxon>
        <taxon>Eubacteriales</taxon>
        <taxon>Oscillospiraceae</taxon>
        <taxon>Oscillospiraceae incertae sedis</taxon>
        <taxon>Candidatus Caccousia</taxon>
    </lineage>
</organism>
<reference evidence="5" key="1">
    <citation type="submission" date="2020-10" db="EMBL/GenBank/DDBJ databases">
        <authorList>
            <person name="Gilroy R."/>
        </authorList>
    </citation>
    <scope>NUCLEOTIDE SEQUENCE</scope>
    <source>
        <strain evidence="5">ChiSxjej1B13-7958</strain>
    </source>
</reference>
<reference evidence="5" key="2">
    <citation type="journal article" date="2021" name="PeerJ">
        <title>Extensive microbial diversity within the chicken gut microbiome revealed by metagenomics and culture.</title>
        <authorList>
            <person name="Gilroy R."/>
            <person name="Ravi A."/>
            <person name="Getino M."/>
            <person name="Pursley I."/>
            <person name="Horton D.L."/>
            <person name="Alikhan N.F."/>
            <person name="Baker D."/>
            <person name="Gharbi K."/>
            <person name="Hall N."/>
            <person name="Watson M."/>
            <person name="Adriaenssens E.M."/>
            <person name="Foster-Nyarko E."/>
            <person name="Jarju S."/>
            <person name="Secka A."/>
            <person name="Antonio M."/>
            <person name="Oren A."/>
            <person name="Chaudhuri R.R."/>
            <person name="La Ragione R."/>
            <person name="Hildebrand F."/>
            <person name="Pallen M.J."/>
        </authorList>
    </citation>
    <scope>NUCLEOTIDE SEQUENCE</scope>
    <source>
        <strain evidence="5">ChiSxjej1B13-7958</strain>
    </source>
</reference>
<accession>A0A9D1ALM3</accession>
<evidence type="ECO:0000256" key="2">
    <source>
        <dbReference type="ARBA" id="ARBA00022840"/>
    </source>
</evidence>
<dbReference type="SUPFAM" id="SSF52540">
    <property type="entry name" value="P-loop containing nucleoside triphosphate hydrolases"/>
    <property type="match status" value="1"/>
</dbReference>
<dbReference type="GO" id="GO:0003677">
    <property type="term" value="F:DNA binding"/>
    <property type="evidence" value="ECO:0007669"/>
    <property type="project" value="UniProtKB-UniRule"/>
</dbReference>
<dbReference type="GO" id="GO:0009338">
    <property type="term" value="C:exodeoxyribonuclease V complex"/>
    <property type="evidence" value="ECO:0007669"/>
    <property type="project" value="TreeGrafter"/>
</dbReference>
<evidence type="ECO:0000256" key="3">
    <source>
        <dbReference type="HAMAP-Rule" id="MF_01488"/>
    </source>
</evidence>
<dbReference type="Gene3D" id="1.10.10.2220">
    <property type="match status" value="1"/>
</dbReference>
<comment type="caution">
    <text evidence="5">The sequence shown here is derived from an EMBL/GenBank/DDBJ whole genome shotgun (WGS) entry which is preliminary data.</text>
</comment>
<keyword evidence="2 3" id="KW-0067">ATP-binding</keyword>
<gene>
    <name evidence="3" type="primary">recD2</name>
    <name evidence="5" type="ORF">IAB89_03685</name>
</gene>
<dbReference type="Gene3D" id="2.30.30.940">
    <property type="match status" value="1"/>
</dbReference>
<dbReference type="EMBL" id="DVGZ01000038">
    <property type="protein sequence ID" value="HIR46751.1"/>
    <property type="molecule type" value="Genomic_DNA"/>
</dbReference>
<keyword evidence="3" id="KW-0413">Isomerase</keyword>
<comment type="function">
    <text evidence="3">DNA-dependent ATPase and ATP-dependent 5'-3' DNA helicase. Has no activity on blunt DNA or DNA with 3'-overhangs, requires at least 10 bases of 5'-ssDNA for helicase activity.</text>
</comment>
<dbReference type="Pfam" id="PF13245">
    <property type="entry name" value="AAA_19"/>
    <property type="match status" value="1"/>
</dbReference>
<dbReference type="PANTHER" id="PTHR43788:SF6">
    <property type="entry name" value="DNA HELICASE B"/>
    <property type="match status" value="1"/>
</dbReference>
<dbReference type="EC" id="5.6.2.3" evidence="3"/>
<name>A0A9D1ALM3_9FIRM</name>
<sequence length="737" mass="81030">MSEEQLLEMSGSVESIVFRNEKNGYTILEMNNGQELVTVVGTLPWVSVGEVLRVMGKWTKHPTFGTQFKAEGFERYKPETSSAMLKYLSSGAVKGIGPSTAARIVETFGDNTLKILEEEPERLSVIKGITRAKALKIGEEFRQAHGVRDAMEVLCAYGLTPEEALRLWKVMGPACVDLIRENPYSICEEGADIPFEKADAIAEALERPQDDAWRVRAGVEYVLRHNLNNGHTCIPAGKLSAAAAGMLGVPPELTQEALEELVGEGSLIQREMDGKDLVFLPRLFQAEVYAASRILAMLRFPAQPVAGAVRSIERIEKETGISYAERQKEAIRQALDKGLLILTGGPGTGKTTTLNAIIRLLKANGEKVLLGAPTGRAAKRMSELTGEEAKTIHRLLQVEWDENDHQMFAKNEKNLLDCDALILDELSMVDVLLFDALLRALPLGCRLIMVGDCDQLPSVGPGNVLGDLIASEKVPVVQLNEIFRQSMQSLIVTSAHRIVAGQMPELTNHSSDFFFLPCGDAEELGTLIADLCRRRLPNSYGYSPLTDIQVLTPGRKGDLGTAELNRRLQEALNPPEKGKKEISIHGVLFREGDKVMQVKNDYHLGWTKFDGTTGEGVYNGDLGILCEIDRRASTVTVQMDDRLVLYELETAAELELAYAMTVHKSQGNEFPAVVMPVFPGPSQLSYRNLLYTAVTRAKDLLILAGTRQALAAMVENNRKTRRYSGLCGFLNGEGMST</sequence>
<evidence type="ECO:0000313" key="5">
    <source>
        <dbReference type="EMBL" id="HIR46751.1"/>
    </source>
</evidence>
<dbReference type="InterPro" id="IPR027785">
    <property type="entry name" value="UvrD-like_helicase_C"/>
</dbReference>
<dbReference type="GO" id="GO:0043139">
    <property type="term" value="F:5'-3' DNA helicase activity"/>
    <property type="evidence" value="ECO:0007669"/>
    <property type="project" value="UniProtKB-UniRule"/>
</dbReference>
<dbReference type="GO" id="GO:0016787">
    <property type="term" value="F:hydrolase activity"/>
    <property type="evidence" value="ECO:0007669"/>
    <property type="project" value="UniProtKB-KW"/>
</dbReference>
<dbReference type="HAMAP" id="MF_01488">
    <property type="entry name" value="RecD2"/>
    <property type="match status" value="1"/>
</dbReference>
<keyword evidence="3" id="KW-0238">DNA-binding</keyword>
<dbReference type="InterPro" id="IPR027417">
    <property type="entry name" value="P-loop_NTPase"/>
</dbReference>
<evidence type="ECO:0000313" key="6">
    <source>
        <dbReference type="Proteomes" id="UP000824242"/>
    </source>
</evidence>
<keyword evidence="1 3" id="KW-0547">Nucleotide-binding</keyword>
<dbReference type="InterPro" id="IPR041451">
    <property type="entry name" value="RecD2_SH13"/>
</dbReference>
<dbReference type="Pfam" id="PF18335">
    <property type="entry name" value="SH3_13"/>
    <property type="match status" value="1"/>
</dbReference>
<dbReference type="InterPro" id="IPR050534">
    <property type="entry name" value="Coronavir_polyprotein_1ab"/>
</dbReference>
<feature type="binding site" evidence="3">
    <location>
        <begin position="347"/>
        <end position="351"/>
    </location>
    <ligand>
        <name>ATP</name>
        <dbReference type="ChEBI" id="CHEBI:30616"/>
    </ligand>
</feature>
<dbReference type="SMART" id="SM00382">
    <property type="entry name" value="AAA"/>
    <property type="match status" value="1"/>
</dbReference>
<dbReference type="InterPro" id="IPR003593">
    <property type="entry name" value="AAA+_ATPase"/>
</dbReference>
<dbReference type="Pfam" id="PF13538">
    <property type="entry name" value="UvrD_C_2"/>
    <property type="match status" value="1"/>
</dbReference>
<dbReference type="GO" id="GO:0005524">
    <property type="term" value="F:ATP binding"/>
    <property type="evidence" value="ECO:0007669"/>
    <property type="project" value="UniProtKB-UniRule"/>
</dbReference>
<dbReference type="Pfam" id="PF14520">
    <property type="entry name" value="HHH_5"/>
    <property type="match status" value="1"/>
</dbReference>
<dbReference type="Pfam" id="PF23139">
    <property type="entry name" value="OB_YrrC"/>
    <property type="match status" value="1"/>
</dbReference>
<proteinExistence type="inferred from homology"/>
<comment type="similarity">
    <text evidence="3">Belongs to the RecD family. RecD2 subfamily.</text>
</comment>
<dbReference type="CDD" id="cd17933">
    <property type="entry name" value="DEXSc_RecD-like"/>
    <property type="match status" value="1"/>
</dbReference>
<keyword evidence="3 5" id="KW-0347">Helicase</keyword>
<feature type="domain" description="AAA+ ATPase" evidence="4">
    <location>
        <begin position="336"/>
        <end position="480"/>
    </location>
</feature>
<dbReference type="Proteomes" id="UP000824242">
    <property type="component" value="Unassembled WGS sequence"/>
</dbReference>
<dbReference type="GO" id="GO:0006310">
    <property type="term" value="P:DNA recombination"/>
    <property type="evidence" value="ECO:0007669"/>
    <property type="project" value="InterPro"/>
</dbReference>
<dbReference type="SUPFAM" id="SSF47781">
    <property type="entry name" value="RuvA domain 2-like"/>
    <property type="match status" value="1"/>
</dbReference>
<dbReference type="InterPro" id="IPR029493">
    <property type="entry name" value="RecD2-like_HHH"/>
</dbReference>
<evidence type="ECO:0000259" key="4">
    <source>
        <dbReference type="SMART" id="SM00382"/>
    </source>
</evidence>
<dbReference type="Gene3D" id="3.40.50.300">
    <property type="entry name" value="P-loop containing nucleotide triphosphate hydrolases"/>
    <property type="match status" value="2"/>
</dbReference>
<dbReference type="AlphaFoldDB" id="A0A9D1ALM3"/>
<keyword evidence="3" id="KW-0378">Hydrolase</keyword>
<dbReference type="NCBIfam" id="TIGR01448">
    <property type="entry name" value="recD_rel"/>
    <property type="match status" value="1"/>
</dbReference>
<dbReference type="Gene3D" id="1.10.150.20">
    <property type="entry name" value="5' to 3' exonuclease, C-terminal subdomain"/>
    <property type="match status" value="1"/>
</dbReference>
<dbReference type="InterPro" id="IPR006345">
    <property type="entry name" value="RecD2"/>
</dbReference>
<dbReference type="PANTHER" id="PTHR43788">
    <property type="entry name" value="DNA2/NAM7 HELICASE FAMILY MEMBER"/>
    <property type="match status" value="1"/>
</dbReference>
<dbReference type="Pfam" id="PF14490">
    <property type="entry name" value="HHH_RecD2"/>
    <property type="match status" value="1"/>
</dbReference>
<dbReference type="GO" id="GO:0017116">
    <property type="term" value="F:single-stranded DNA helicase activity"/>
    <property type="evidence" value="ECO:0007669"/>
    <property type="project" value="TreeGrafter"/>
</dbReference>